<evidence type="ECO:0000313" key="6">
    <source>
        <dbReference type="Proteomes" id="UP001439008"/>
    </source>
</evidence>
<keyword evidence="6" id="KW-1185">Reference proteome</keyword>
<keyword evidence="2" id="KW-0479">Metal-binding</keyword>
<evidence type="ECO:0000313" key="5">
    <source>
        <dbReference type="EMBL" id="MES1920137.1"/>
    </source>
</evidence>
<gene>
    <name evidence="5" type="primary">RPP21</name>
    <name evidence="5" type="ORF">MHBO_001852</name>
</gene>
<organism evidence="5 6">
    <name type="scientific">Bonamia ostreae</name>
    <dbReference type="NCBI Taxonomy" id="126728"/>
    <lineage>
        <taxon>Eukaryota</taxon>
        <taxon>Sar</taxon>
        <taxon>Rhizaria</taxon>
        <taxon>Endomyxa</taxon>
        <taxon>Ascetosporea</taxon>
        <taxon>Haplosporida</taxon>
        <taxon>Bonamia</taxon>
    </lineage>
</organism>
<evidence type="ECO:0000256" key="1">
    <source>
        <dbReference type="ARBA" id="ARBA00022694"/>
    </source>
</evidence>
<dbReference type="Gene3D" id="6.20.50.20">
    <property type="match status" value="1"/>
</dbReference>
<dbReference type="PANTHER" id="PTHR14742:SF0">
    <property type="entry name" value="RIBONUCLEASE P PROTEIN SUBUNIT P21"/>
    <property type="match status" value="1"/>
</dbReference>
<protein>
    <submittedName>
        <fullName evidence="5">Ribonuclease P protein subunit p21</fullName>
        <ecNumber evidence="5">3.1.26.5</ecNumber>
    </submittedName>
</protein>
<keyword evidence="1" id="KW-0819">tRNA processing</keyword>
<comment type="caution">
    <text evidence="5">The sequence shown here is derived from an EMBL/GenBank/DDBJ whole genome shotgun (WGS) entry which is preliminary data.</text>
</comment>
<dbReference type="Pfam" id="PF04032">
    <property type="entry name" value="Rpr2"/>
    <property type="match status" value="1"/>
</dbReference>
<dbReference type="PANTHER" id="PTHR14742">
    <property type="entry name" value="RIBONUCLEASE P SUBUNIT P21"/>
    <property type="match status" value="1"/>
</dbReference>
<evidence type="ECO:0000256" key="4">
    <source>
        <dbReference type="ARBA" id="ARBA00038402"/>
    </source>
</evidence>
<accession>A0ABV2ALF6</accession>
<evidence type="ECO:0000256" key="2">
    <source>
        <dbReference type="ARBA" id="ARBA00022723"/>
    </source>
</evidence>
<dbReference type="Proteomes" id="UP001439008">
    <property type="component" value="Unassembled WGS sequence"/>
</dbReference>
<keyword evidence="3" id="KW-0862">Zinc</keyword>
<dbReference type="EC" id="3.1.26.5" evidence="5"/>
<evidence type="ECO:0000256" key="3">
    <source>
        <dbReference type="ARBA" id="ARBA00022833"/>
    </source>
</evidence>
<comment type="similarity">
    <text evidence="4">Belongs to the eukaryotic/archaeal RNase P protein component 4 family.</text>
</comment>
<keyword evidence="5" id="KW-0378">Hydrolase</keyword>
<dbReference type="InterPro" id="IPR007175">
    <property type="entry name" value="Rpr2/Snm1/Rpp21"/>
</dbReference>
<reference evidence="5 6" key="1">
    <citation type="journal article" date="2024" name="BMC Biol.">
        <title>Comparative genomics of Ascetosporea gives new insight into the evolutionary basis for animal parasitism in Rhizaria.</title>
        <authorList>
            <person name="Hiltunen Thoren M."/>
            <person name="Onut-Brannstrom I."/>
            <person name="Alfjorden A."/>
            <person name="Peckova H."/>
            <person name="Swords F."/>
            <person name="Hooper C."/>
            <person name="Holzer A.S."/>
            <person name="Bass D."/>
            <person name="Burki F."/>
        </authorList>
    </citation>
    <scope>NUCLEOTIDE SEQUENCE [LARGE SCALE GENOMIC DNA]</scope>
    <source>
        <strain evidence="5">20-A016</strain>
    </source>
</reference>
<proteinExistence type="inferred from homology"/>
<dbReference type="EMBL" id="JBDODL010000528">
    <property type="protein sequence ID" value="MES1920137.1"/>
    <property type="molecule type" value="Genomic_DNA"/>
</dbReference>
<sequence>MARKNRHENTQERVDFLSKTALALIKDKQFELAKYYIHQAKKICQKSAYKVKMPIDRKRFCKFCDVIFVPGLTSISKVKKDKSPKTFIRKCLLCKHERIFKITQ</sequence>
<name>A0ABV2ALF6_9EUKA</name>
<dbReference type="GO" id="GO:0004526">
    <property type="term" value="F:ribonuclease P activity"/>
    <property type="evidence" value="ECO:0007669"/>
    <property type="project" value="UniProtKB-EC"/>
</dbReference>